<keyword evidence="7" id="KW-1185">Reference proteome</keyword>
<name>A0A2S9WST6_9FLAO</name>
<keyword evidence="4 6" id="KW-0503">Monooxygenase</keyword>
<dbReference type="Gene3D" id="3.50.50.60">
    <property type="entry name" value="FAD/NAD(P)-binding domain"/>
    <property type="match status" value="1"/>
</dbReference>
<dbReference type="InterPro" id="IPR036188">
    <property type="entry name" value="FAD/NAD-bd_sf"/>
</dbReference>
<comment type="caution">
    <text evidence="6">The sequence shown here is derived from an EMBL/GenBank/DDBJ whole genome shotgun (WGS) entry which is preliminary data.</text>
</comment>
<evidence type="ECO:0000313" key="6">
    <source>
        <dbReference type="EMBL" id="PRP66554.1"/>
    </source>
</evidence>
<organism evidence="6 7">
    <name type="scientific">Nonlabens agnitus</name>
    <dbReference type="NCBI Taxonomy" id="870484"/>
    <lineage>
        <taxon>Bacteria</taxon>
        <taxon>Pseudomonadati</taxon>
        <taxon>Bacteroidota</taxon>
        <taxon>Flavobacteriia</taxon>
        <taxon>Flavobacteriales</taxon>
        <taxon>Flavobacteriaceae</taxon>
        <taxon>Nonlabens</taxon>
    </lineage>
</organism>
<dbReference type="Pfam" id="PF01494">
    <property type="entry name" value="FAD_binding_3"/>
    <property type="match status" value="2"/>
</dbReference>
<keyword evidence="3" id="KW-0560">Oxidoreductase</keyword>
<gene>
    <name evidence="6" type="ORF">BST86_05295</name>
</gene>
<evidence type="ECO:0000256" key="1">
    <source>
        <dbReference type="ARBA" id="ARBA00022630"/>
    </source>
</evidence>
<dbReference type="PANTHER" id="PTHR46972:SF1">
    <property type="entry name" value="FAD DEPENDENT OXIDOREDUCTASE DOMAIN-CONTAINING PROTEIN"/>
    <property type="match status" value="1"/>
</dbReference>
<dbReference type="Proteomes" id="UP000239532">
    <property type="component" value="Unassembled WGS sequence"/>
</dbReference>
<dbReference type="SUPFAM" id="SSF51905">
    <property type="entry name" value="FAD/NAD(P)-binding domain"/>
    <property type="match status" value="1"/>
</dbReference>
<dbReference type="EMBL" id="MQUC01000003">
    <property type="protein sequence ID" value="PRP66554.1"/>
    <property type="molecule type" value="Genomic_DNA"/>
</dbReference>
<dbReference type="GO" id="GO:0004497">
    <property type="term" value="F:monooxygenase activity"/>
    <property type="evidence" value="ECO:0007669"/>
    <property type="project" value="UniProtKB-KW"/>
</dbReference>
<reference evidence="6 7" key="1">
    <citation type="submission" date="2016-11" db="EMBL/GenBank/DDBJ databases">
        <title>Trade-off between light-utilization and light-protection in marine flavobacteria.</title>
        <authorList>
            <person name="Kumagai Y."/>
        </authorList>
    </citation>
    <scope>NUCLEOTIDE SEQUENCE [LARGE SCALE GENOMIC DNA]</scope>
    <source>
        <strain evidence="6 7">JCM 17109</strain>
    </source>
</reference>
<accession>A0A2S9WST6</accession>
<evidence type="ECO:0000259" key="5">
    <source>
        <dbReference type="Pfam" id="PF01494"/>
    </source>
</evidence>
<protein>
    <submittedName>
        <fullName evidence="6">Monooxygenase</fullName>
    </submittedName>
</protein>
<dbReference type="GO" id="GO:0071949">
    <property type="term" value="F:FAD binding"/>
    <property type="evidence" value="ECO:0007669"/>
    <property type="project" value="InterPro"/>
</dbReference>
<dbReference type="AlphaFoldDB" id="A0A2S9WST6"/>
<dbReference type="RefSeq" id="WP_105982373.1">
    <property type="nucleotide sequence ID" value="NZ_MQUC01000003.1"/>
</dbReference>
<sequence length="501" mass="55633">MFWKVCTDCLGRGKKSQRIRKKAKLQYQKALADFQKSDGEGKAPKKPKGHLKTCTTCNGTGLVQSDQAPIPNQSFPHVAIVGAGIGGVALAVACLHRGIPFTLFERDASFDARSQGYGLTLQQASKAMAGFGIQELQEGVVSTRHVVHHTDGKKIAEWGMRKWMENSDKEAPKKTNIHIARQALRQALIDQINDQATIQWNHQFIDSSMASNKRVQLRFKVNYDILNYEADLVVGADGIRSQVRNQILSNDSTPLRYLDCIVILGICPLSDIENSDHELLDSATVFQTANGHERMYMMPYSRDSIMWQFSFPMSESDAKSLSAQGSKALKLEAIQRTQDWHAPIPQTLRATQEDLVTGYPVYDREVLDEFAFLPVRQAGAKARSLKAFDNTDKSLSQGLGILSRYITLLGDAAHPMSPFKGQGANQALLDALSLARLIYTGCRPPSNWREKGIRTNVLNAFEKEMIERSTVKVKESAAAADFLHSDLVLKEIDAPRGSDIK</sequence>
<keyword evidence="2" id="KW-0274">FAD</keyword>
<proteinExistence type="predicted"/>
<feature type="domain" description="FAD-binding" evidence="5">
    <location>
        <begin position="78"/>
        <end position="250"/>
    </location>
</feature>
<evidence type="ECO:0000313" key="7">
    <source>
        <dbReference type="Proteomes" id="UP000239532"/>
    </source>
</evidence>
<evidence type="ECO:0000256" key="2">
    <source>
        <dbReference type="ARBA" id="ARBA00022827"/>
    </source>
</evidence>
<keyword evidence="1" id="KW-0285">Flavoprotein</keyword>
<evidence type="ECO:0000256" key="3">
    <source>
        <dbReference type="ARBA" id="ARBA00023002"/>
    </source>
</evidence>
<dbReference type="PRINTS" id="PR00420">
    <property type="entry name" value="RNGMNOXGNASE"/>
</dbReference>
<dbReference type="InterPro" id="IPR002938">
    <property type="entry name" value="FAD-bd"/>
</dbReference>
<evidence type="ECO:0000256" key="4">
    <source>
        <dbReference type="ARBA" id="ARBA00023033"/>
    </source>
</evidence>
<dbReference type="OrthoDB" id="9782160at2"/>
<feature type="domain" description="FAD-binding" evidence="5">
    <location>
        <begin position="407"/>
        <end position="437"/>
    </location>
</feature>
<dbReference type="PANTHER" id="PTHR46972">
    <property type="entry name" value="MONOOXYGENASE ASQM-RELATED"/>
    <property type="match status" value="1"/>
</dbReference>